<evidence type="ECO:0000313" key="9">
    <source>
        <dbReference type="Proteomes" id="UP000315389"/>
    </source>
</evidence>
<dbReference type="InterPro" id="IPR003961">
    <property type="entry name" value="FN3_dom"/>
</dbReference>
<evidence type="ECO:0000259" key="7">
    <source>
        <dbReference type="PROSITE" id="PS50853"/>
    </source>
</evidence>
<keyword evidence="6" id="KW-0812">Transmembrane</keyword>
<dbReference type="GO" id="GO:0004180">
    <property type="term" value="F:carboxypeptidase activity"/>
    <property type="evidence" value="ECO:0007669"/>
    <property type="project" value="UniProtKB-KW"/>
</dbReference>
<evidence type="ECO:0000256" key="4">
    <source>
        <dbReference type="ARBA" id="ARBA00030238"/>
    </source>
</evidence>
<keyword evidence="8" id="KW-0378">Hydrolase</keyword>
<dbReference type="Gene3D" id="2.60.40.1120">
    <property type="entry name" value="Carboxypeptidase-like, regulatory domain"/>
    <property type="match status" value="5"/>
</dbReference>
<dbReference type="GO" id="GO:0004556">
    <property type="term" value="F:alpha-amylase activity"/>
    <property type="evidence" value="ECO:0007669"/>
    <property type="project" value="UniProtKB-EC"/>
</dbReference>
<dbReference type="SUPFAM" id="SSF49452">
    <property type="entry name" value="Starch-binding domain-like"/>
    <property type="match status" value="1"/>
</dbReference>
<dbReference type="OrthoDB" id="3760580at2"/>
<dbReference type="RefSeq" id="WP_142121741.1">
    <property type="nucleotide sequence ID" value="NZ_BAAASV010000002.1"/>
</dbReference>
<dbReference type="InterPro" id="IPR013783">
    <property type="entry name" value="Ig-like_fold"/>
</dbReference>
<feature type="transmembrane region" description="Helical" evidence="6">
    <location>
        <begin position="234"/>
        <end position="256"/>
    </location>
</feature>
<dbReference type="PANTHER" id="PTHR23303">
    <property type="entry name" value="CARBOXYPEPTIDASE REGULATORY REGION-CONTAINING"/>
    <property type="match status" value="1"/>
</dbReference>
<accession>A0A542ZE73</accession>
<dbReference type="EMBL" id="VFOS01000003">
    <property type="protein sequence ID" value="TQL58656.1"/>
    <property type="molecule type" value="Genomic_DNA"/>
</dbReference>
<keyword evidence="3" id="KW-0732">Signal</keyword>
<dbReference type="Gene3D" id="2.60.40.10">
    <property type="entry name" value="Immunoglobulins"/>
    <property type="match status" value="2"/>
</dbReference>
<dbReference type="EC" id="3.2.1.1" evidence="2"/>
<feature type="domain" description="Fibronectin type-III" evidence="7">
    <location>
        <begin position="1847"/>
        <end position="1942"/>
    </location>
</feature>
<keyword evidence="8" id="KW-0645">Protease</keyword>
<dbReference type="InterPro" id="IPR051417">
    <property type="entry name" value="SDr/BOS_complex"/>
</dbReference>
<gene>
    <name evidence="8" type="ORF">FB461_2074</name>
</gene>
<dbReference type="GO" id="GO:0030246">
    <property type="term" value="F:carbohydrate binding"/>
    <property type="evidence" value="ECO:0007669"/>
    <property type="project" value="InterPro"/>
</dbReference>
<feature type="region of interest" description="Disordered" evidence="5">
    <location>
        <begin position="400"/>
        <end position="437"/>
    </location>
</feature>
<sequence length="2044" mass="208803">MSDRPERSGSQAPTVAARAVAPASAHDPARLHVHVRNVSEAPQDFIVSIRGLESSWVPGPVVAAAIPPGATCTLELPISPPNGTPPGDYPYLIEVEAKTTTEASSTIARTVLESAWTIEAHSEIVLSVEPADTRSLAAKKVRVQLANASGAEREVTLNVTSERGLRVTLGSKKVRVGPHQSTTVPARLRGGRPQLFHNSPRRSYTVVATGNQVPTRFQGTHQSRALLPSGVMRAVALVAVLAVWAVGAITALPWLADRFDADKKADVAISTQAPEQSGDATDDPAAPGDAGDAGGQDAGGSEDDSADSDKPGKATADAASDQVRISGAVLGNAPSGVTVRIEPASSIAGVSGSTGADGGPTSSAIASLRHVLSGGDQATAPLVAAGRAWTKVGETLADNLIGATEPSSSKEAGKVSRESLPIQSTTTPEETRSTTTSADGTWAFAGVNSTARYLVTLSKPGFQTARYFVTGAEAAAVPLEVELESGRGTVSGTVTGPKGKVGGASITLTDGTTTLSTRTATRGDVGSWSVSGLSTPSTYLITAAGEGLGAQSRLVDVGADADMTIDMSLKQGVASLTGTVSGSNSLGTYSPLGAISVVATDGDVTRNATTVTSGKSAGAFILPDLPVPGTYTVTVSGEGYLTQVRTVKLTTKNSPTSLNLQLGKTGGGIVGTVKDEDGTGLTGAGMVLTSEDNVYKTMSASDGNGGFRFDGVVAGTYVLSGQIFGHETAFAQVRIRDGRTASADLILTSIDGNGLTETSRIRGRAVDATTGASITCPHITASEVCAVTISTNVTRRNGTVETVTATQQPDAQYTLPGTGGLLPGSYKLTFTAPGYEPATVTVEVAMDRVVEAATAALYPSPSISGNVLTRVGALPAGTCVVATIQGSTAPTTYPCQTAPDGSCQVTGAPTGMYCGFADTTSMGSYQINRLPSGTYQARTYVPSGTEYLADSLGVTVSLQGGDAKRYDATLDRLGRLAVTALRSTGTGSLVAGDSAFIEAIGSGPNQTASGSANASGYLMLTKLPESTYTITARDATNPNLTGEVTGLTVGLNQEISVQLVITSGVANLTSHVVTQLEAAGSQDVKDAAVTVTGVVRYNGVVPIRETATITATDDFGMFQICTSLPCSTSDSVAYLPLIEGQVDIEVTHDDYVTFSRNNVPTTDLQTITLEPRGVPFVGTIALNGVTTGLGQLYQNVGFTVLSAPPGTGALSLTANSSGRVFWSDSQQSVDPAGGRYLRPGTYRVQASLAGFDPDLVTFTVEPGDASAAATFSLNKYGELRVYAMAPTQSSGPVAVEGPTMEIRLTDGTTRVLDAPPTRTYVDFGSLPSGTYQVTAWLPGFAETTRNITVDPGQQVSSDPTLSPQIVLTPLSAITGTVYSEFGANWRVALGGATVRASLGSADPFTTTTASDGSYRITGSKVREGLGNGTWSVTTSAPKHTTIGVGQGTPSTRSIALTAPAYPQNTPVPDLALRPENGSLRVVVVDPDTNEPIQGYNLNVTLDYNDGINTVSPPSSACTGNNVGYCFNDVLPLTYTLTINGGGYAPLVTVVTVESGVTKPINIAMTSPGGSLQGTVTLQVGAQTTVVDGATVELRSAATGQALIDSTTTNPGGNYHFDNVSAGSYILRATYEADPGNAASQLVAERTIVVGIAQSLIIDLSLVQPTAAITVQLTSTQGFDLTGALVSLHSTTADLTAQPAVRVSPGSNVYQTVFAQVPYGSWLARVSGPTGHLGTHTSNQVNVGSTQPTATISMNVSETRLQLIGAAESGLNNPPSTITASLTGLSQVTVPVGDSAVVFVPQGTNRTVTGAAGNWRIDVTGGSVSGTTSTHTTTLTIKRHAVTLSLDAPSPSSVNVDSNVTFSYEITAPTAAGSTVVGGSVELYRGGALVTSQAVPTSGHTGQFTWTAALPTGSATFEVRYTGADEFSSQTSNTRTVTVTQKPTSITISSSSAGNVSATLSPAAAAGPIGSGATFVVEVDNSGTWSTAPGSANCNRSGAVITCSGFAGGESVRARYTNTNTATNPWANFTSGTVTVQSPPPAEDE</sequence>
<keyword evidence="8" id="KW-0121">Carboxypeptidase</keyword>
<comment type="catalytic activity">
    <reaction evidence="1">
        <text>Endohydrolysis of (1-&gt;4)-alpha-D-glucosidic linkages in polysaccharides containing three or more (1-&gt;4)-alpha-linked D-glucose units.</text>
        <dbReference type="EC" id="3.2.1.1"/>
    </reaction>
</comment>
<feature type="compositionally biased region" description="Low complexity" evidence="5">
    <location>
        <begin position="277"/>
        <end position="290"/>
    </location>
</feature>
<evidence type="ECO:0000313" key="8">
    <source>
        <dbReference type="EMBL" id="TQL58656.1"/>
    </source>
</evidence>
<reference evidence="8 9" key="1">
    <citation type="submission" date="2019-06" db="EMBL/GenBank/DDBJ databases">
        <title>Sequencing the genomes of 1000 actinobacteria strains.</title>
        <authorList>
            <person name="Klenk H.-P."/>
        </authorList>
    </citation>
    <scope>NUCLEOTIDE SEQUENCE [LARGE SCALE GENOMIC DNA]</scope>
    <source>
        <strain evidence="8 9">DSM 4813</strain>
    </source>
</reference>
<keyword evidence="6" id="KW-1133">Transmembrane helix</keyword>
<dbReference type="Pfam" id="PF13620">
    <property type="entry name" value="CarboxypepD_reg"/>
    <property type="match status" value="2"/>
</dbReference>
<evidence type="ECO:0000256" key="2">
    <source>
        <dbReference type="ARBA" id="ARBA00012595"/>
    </source>
</evidence>
<evidence type="ECO:0000256" key="1">
    <source>
        <dbReference type="ARBA" id="ARBA00000548"/>
    </source>
</evidence>
<dbReference type="InterPro" id="IPR013784">
    <property type="entry name" value="Carb-bd-like_fold"/>
</dbReference>
<feature type="compositionally biased region" description="Low complexity" evidence="5">
    <location>
        <begin position="424"/>
        <end position="437"/>
    </location>
</feature>
<keyword evidence="9" id="KW-1185">Reference proteome</keyword>
<dbReference type="PROSITE" id="PS50853">
    <property type="entry name" value="FN3"/>
    <property type="match status" value="1"/>
</dbReference>
<evidence type="ECO:0000256" key="3">
    <source>
        <dbReference type="ARBA" id="ARBA00022729"/>
    </source>
</evidence>
<name>A0A542ZE73_RARFA</name>
<dbReference type="GO" id="GO:0005975">
    <property type="term" value="P:carbohydrate metabolic process"/>
    <property type="evidence" value="ECO:0007669"/>
    <property type="project" value="UniProtKB-ARBA"/>
</dbReference>
<evidence type="ECO:0000256" key="6">
    <source>
        <dbReference type="SAM" id="Phobius"/>
    </source>
</evidence>
<keyword evidence="6" id="KW-0472">Membrane</keyword>
<organism evidence="8 9">
    <name type="scientific">Rarobacter faecitabidus</name>
    <dbReference type="NCBI Taxonomy" id="13243"/>
    <lineage>
        <taxon>Bacteria</taxon>
        <taxon>Bacillati</taxon>
        <taxon>Actinomycetota</taxon>
        <taxon>Actinomycetes</taxon>
        <taxon>Micrococcales</taxon>
        <taxon>Rarobacteraceae</taxon>
        <taxon>Rarobacter</taxon>
    </lineage>
</organism>
<dbReference type="Proteomes" id="UP000315389">
    <property type="component" value="Unassembled WGS sequence"/>
</dbReference>
<proteinExistence type="predicted"/>
<feature type="region of interest" description="Disordered" evidence="5">
    <location>
        <begin position="270"/>
        <end position="320"/>
    </location>
</feature>
<dbReference type="SUPFAM" id="SSF49478">
    <property type="entry name" value="Cna protein B-type domain"/>
    <property type="match status" value="1"/>
</dbReference>
<evidence type="ECO:0000256" key="5">
    <source>
        <dbReference type="SAM" id="MobiDB-lite"/>
    </source>
</evidence>
<protein>
    <recommendedName>
        <fullName evidence="2">alpha-amylase</fullName>
        <ecNumber evidence="2">3.2.1.1</ecNumber>
    </recommendedName>
    <alternativeName>
        <fullName evidence="4">1,4-alpha-D-glucan glucanohydrolase</fullName>
    </alternativeName>
</protein>
<comment type="caution">
    <text evidence="8">The sequence shown here is derived from an EMBL/GenBank/DDBJ whole genome shotgun (WGS) entry which is preliminary data.</text>
</comment>